<evidence type="ECO:0000313" key="1">
    <source>
        <dbReference type="EMBL" id="TNM90245.1"/>
    </source>
</evidence>
<accession>A0A4Z2BDH4</accession>
<name>A0A4Z2BDH4_9TELE</name>
<dbReference type="EMBL" id="SWLE01000017">
    <property type="protein sequence ID" value="TNM90245.1"/>
    <property type="molecule type" value="Genomic_DNA"/>
</dbReference>
<protein>
    <submittedName>
        <fullName evidence="1">Uncharacterized protein</fullName>
    </submittedName>
</protein>
<proteinExistence type="predicted"/>
<keyword evidence="2" id="KW-1185">Reference proteome</keyword>
<evidence type="ECO:0000313" key="2">
    <source>
        <dbReference type="Proteomes" id="UP000516260"/>
    </source>
</evidence>
<sequence>MLQLLAITKPSLSTVRRQEFGFGSWDCGQKHGLYSDSACDIISGGRFVTGLSMPKCCHDCVTTYEVTTGSLVNCEMASVAQDLSHLVWPNGPLCNNTTNRETVCALLSAAKQVAQINTVGNKSTGGFQGLFTGNQFERSS</sequence>
<gene>
    <name evidence="1" type="ORF">fugu_004479</name>
</gene>
<comment type="caution">
    <text evidence="1">The sequence shown here is derived from an EMBL/GenBank/DDBJ whole genome shotgun (WGS) entry which is preliminary data.</text>
</comment>
<organism evidence="1 2">
    <name type="scientific">Takifugu bimaculatus</name>
    <dbReference type="NCBI Taxonomy" id="433685"/>
    <lineage>
        <taxon>Eukaryota</taxon>
        <taxon>Metazoa</taxon>
        <taxon>Chordata</taxon>
        <taxon>Craniata</taxon>
        <taxon>Vertebrata</taxon>
        <taxon>Euteleostomi</taxon>
        <taxon>Actinopterygii</taxon>
        <taxon>Neopterygii</taxon>
        <taxon>Teleostei</taxon>
        <taxon>Neoteleostei</taxon>
        <taxon>Acanthomorphata</taxon>
        <taxon>Eupercaria</taxon>
        <taxon>Tetraodontiformes</taxon>
        <taxon>Tetradontoidea</taxon>
        <taxon>Tetraodontidae</taxon>
        <taxon>Takifugu</taxon>
    </lineage>
</organism>
<dbReference type="Proteomes" id="UP000516260">
    <property type="component" value="Chromosome 4"/>
</dbReference>
<reference evidence="1 2" key="1">
    <citation type="submission" date="2019-04" db="EMBL/GenBank/DDBJ databases">
        <title>The sequence and de novo assembly of Takifugu bimaculatus genome using PacBio and Hi-C technologies.</title>
        <authorList>
            <person name="Xu P."/>
            <person name="Liu B."/>
            <person name="Zhou Z."/>
        </authorList>
    </citation>
    <scope>NUCLEOTIDE SEQUENCE [LARGE SCALE GENOMIC DNA]</scope>
    <source>
        <strain evidence="1">TB-2018</strain>
        <tissue evidence="1">Muscle</tissue>
    </source>
</reference>
<dbReference type="AlphaFoldDB" id="A0A4Z2BDH4"/>